<gene>
    <name evidence="3" type="ORF">GHA01_02550</name>
</gene>
<feature type="domain" description="AB hydrolase-1" evidence="2">
    <location>
        <begin position="29"/>
        <end position="257"/>
    </location>
</feature>
<organism evidence="3 4">
    <name type="scientific">Novacetimonas hansenii</name>
    <name type="common">Komagataeibacter hansenii</name>
    <dbReference type="NCBI Taxonomy" id="436"/>
    <lineage>
        <taxon>Bacteria</taxon>
        <taxon>Pseudomonadati</taxon>
        <taxon>Pseudomonadota</taxon>
        <taxon>Alphaproteobacteria</taxon>
        <taxon>Acetobacterales</taxon>
        <taxon>Acetobacteraceae</taxon>
        <taxon>Novacetimonas</taxon>
    </lineage>
</organism>
<evidence type="ECO:0000313" key="4">
    <source>
        <dbReference type="Proteomes" id="UP000319478"/>
    </source>
</evidence>
<dbReference type="Gene3D" id="3.40.50.1820">
    <property type="entry name" value="alpha/beta hydrolase"/>
    <property type="match status" value="1"/>
</dbReference>
<dbReference type="PRINTS" id="PR00412">
    <property type="entry name" value="EPOXHYDRLASE"/>
</dbReference>
<sequence>MNQDKVIAVLLNVIERGPEEASGQDAGRPPVVLLHGLFGRARNLGFFQRRLARTRRTLAIDLRNHGESPHGAMDYNTMSADLLETLAHHNALPATLVGHSMGGKVAMTLALMRPGMVHSLLVADIPPARTGHGQFGLGEQMLHVAFPPFLNRAGADLLLQHYIPNADVRALMLQNIRVGENPGWSIGLRDIVDSMPNVESWPYIPEGYSYPGPTLFLAGENSPYIRPEHFMTMRRLFPNYRLELIEKAGHWLHVENPGRFAELLENFVGSY</sequence>
<dbReference type="InterPro" id="IPR029058">
    <property type="entry name" value="AB_hydrolase_fold"/>
</dbReference>
<dbReference type="PANTHER" id="PTHR46118">
    <property type="entry name" value="PROTEIN ABHD11"/>
    <property type="match status" value="1"/>
</dbReference>
<reference evidence="3 4" key="1">
    <citation type="submission" date="2019-06" db="EMBL/GenBank/DDBJ databases">
        <title>Whole genome shotgun sequence of Komagataeibacter hansenii NBRC 14820.</title>
        <authorList>
            <person name="Hosoyama A."/>
            <person name="Uohara A."/>
            <person name="Ohji S."/>
            <person name="Ichikawa N."/>
        </authorList>
    </citation>
    <scope>NUCLEOTIDE SEQUENCE [LARGE SCALE GENOMIC DNA]</scope>
    <source>
        <strain evidence="3 4">NBRC 14820</strain>
    </source>
</reference>
<keyword evidence="4" id="KW-1185">Reference proteome</keyword>
<keyword evidence="1" id="KW-0378">Hydrolase</keyword>
<evidence type="ECO:0000256" key="1">
    <source>
        <dbReference type="ARBA" id="ARBA00022801"/>
    </source>
</evidence>
<dbReference type="SUPFAM" id="SSF53474">
    <property type="entry name" value="alpha/beta-Hydrolases"/>
    <property type="match status" value="1"/>
</dbReference>
<dbReference type="PANTHER" id="PTHR46118:SF4">
    <property type="entry name" value="PROTEIN ABHD11"/>
    <property type="match status" value="1"/>
</dbReference>
<proteinExistence type="predicted"/>
<evidence type="ECO:0000313" key="3">
    <source>
        <dbReference type="EMBL" id="GEC62406.1"/>
    </source>
</evidence>
<name>A0ABQ0SB83_NOVHA</name>
<dbReference type="InterPro" id="IPR000639">
    <property type="entry name" value="Epox_hydrolase-like"/>
</dbReference>
<dbReference type="Pfam" id="PF00561">
    <property type="entry name" value="Abhydrolase_1"/>
    <property type="match status" value="1"/>
</dbReference>
<dbReference type="Proteomes" id="UP000319478">
    <property type="component" value="Unassembled WGS sequence"/>
</dbReference>
<evidence type="ECO:0000259" key="2">
    <source>
        <dbReference type="Pfam" id="PF00561"/>
    </source>
</evidence>
<accession>A0ABQ0SB83</accession>
<protein>
    <submittedName>
        <fullName evidence="3">Esterase</fullName>
    </submittedName>
</protein>
<dbReference type="PRINTS" id="PR00111">
    <property type="entry name" value="ABHYDROLASE"/>
</dbReference>
<dbReference type="InterPro" id="IPR000073">
    <property type="entry name" value="AB_hydrolase_1"/>
</dbReference>
<comment type="caution">
    <text evidence="3">The sequence shown here is derived from an EMBL/GenBank/DDBJ whole genome shotgun (WGS) entry which is preliminary data.</text>
</comment>
<dbReference type="EMBL" id="BJNN01000022">
    <property type="protein sequence ID" value="GEC62406.1"/>
    <property type="molecule type" value="Genomic_DNA"/>
</dbReference>